<protein>
    <submittedName>
        <fullName evidence="7">Deacylase</fullName>
    </submittedName>
</protein>
<proteinExistence type="predicted"/>
<dbReference type="GO" id="GO:0016811">
    <property type="term" value="F:hydrolase activity, acting on carbon-nitrogen (but not peptide) bonds, in linear amides"/>
    <property type="evidence" value="ECO:0007669"/>
    <property type="project" value="InterPro"/>
</dbReference>
<organism evidence="7 8">
    <name type="scientific">Kordiimonas sediminis</name>
    <dbReference type="NCBI Taxonomy" id="1735581"/>
    <lineage>
        <taxon>Bacteria</taxon>
        <taxon>Pseudomonadati</taxon>
        <taxon>Pseudomonadota</taxon>
        <taxon>Alphaproteobacteria</taxon>
        <taxon>Kordiimonadales</taxon>
        <taxon>Kordiimonadaceae</taxon>
        <taxon>Kordiimonas</taxon>
    </lineage>
</organism>
<dbReference type="PANTHER" id="PTHR37326:SF1">
    <property type="entry name" value="BLL3975 PROTEIN"/>
    <property type="match status" value="1"/>
</dbReference>
<evidence type="ECO:0000259" key="6">
    <source>
        <dbReference type="Pfam" id="PF24827"/>
    </source>
</evidence>
<reference evidence="7" key="1">
    <citation type="journal article" date="2014" name="Int. J. Syst. Evol. Microbiol.">
        <title>Complete genome sequence of Corynebacterium casei LMG S-19264T (=DSM 44701T), isolated from a smear-ripened cheese.</title>
        <authorList>
            <consortium name="US DOE Joint Genome Institute (JGI-PGF)"/>
            <person name="Walter F."/>
            <person name="Albersmeier A."/>
            <person name="Kalinowski J."/>
            <person name="Ruckert C."/>
        </authorList>
    </citation>
    <scope>NUCLEOTIDE SEQUENCE</scope>
    <source>
        <strain evidence="7">KCTC 42590</strain>
    </source>
</reference>
<dbReference type="PANTHER" id="PTHR37326">
    <property type="entry name" value="BLL3975 PROTEIN"/>
    <property type="match status" value="1"/>
</dbReference>
<dbReference type="InterPro" id="IPR055438">
    <property type="entry name" value="AstE_AspA_cat"/>
</dbReference>
<dbReference type="Proteomes" id="UP000630923">
    <property type="component" value="Unassembled WGS sequence"/>
</dbReference>
<dbReference type="RefSeq" id="WP_191249720.1">
    <property type="nucleotide sequence ID" value="NZ_BNCI01000001.1"/>
</dbReference>
<keyword evidence="3" id="KW-0378">Hydrolase</keyword>
<sequence>MGSCIKVILITCAITLVQMVAAPAYGYVTETDCDAHVSGGSADGSDEGALDNADACDRVDGVPVITALDTRALALGTHYFYYRAGEQGTGNPIFVPIIVVKGASEGPRLVLTAAVHGDELNGIGVIHQLIRSLETETILGTLIALPGINQTGMVASSRHFQMAAGGGAMVDLNRIMPGSRRHGSMAERYVWGLWHNILKDNADLAIDLHTQTRGTAYPLFVFADFRKPVVWQMAKDLMPDIIKRDKGQKGALETTFVKEGIPAVTFEVGAPKQFQERLIDRAVAGIRNVMVRHEMLVGTVTKPLLPPVIGSNYTNVTAQKGGVVSLHVRLLDPVKKGQHIATMADPFGRELQRYYAPHDGHVLAIATDPLREAGTMLVRILH</sequence>
<dbReference type="GO" id="GO:0046872">
    <property type="term" value="F:metal ion binding"/>
    <property type="evidence" value="ECO:0007669"/>
    <property type="project" value="UniProtKB-KW"/>
</dbReference>
<evidence type="ECO:0000256" key="5">
    <source>
        <dbReference type="SAM" id="SignalP"/>
    </source>
</evidence>
<evidence type="ECO:0000256" key="4">
    <source>
        <dbReference type="ARBA" id="ARBA00022833"/>
    </source>
</evidence>
<feature type="chain" id="PRO_5037938904" evidence="5">
    <location>
        <begin position="27"/>
        <end position="382"/>
    </location>
</feature>
<keyword evidence="8" id="KW-1185">Reference proteome</keyword>
<comment type="caution">
    <text evidence="7">The sequence shown here is derived from an EMBL/GenBank/DDBJ whole genome shotgun (WGS) entry which is preliminary data.</text>
</comment>
<dbReference type="Gene3D" id="3.40.630.10">
    <property type="entry name" value="Zn peptidases"/>
    <property type="match status" value="1"/>
</dbReference>
<evidence type="ECO:0000256" key="3">
    <source>
        <dbReference type="ARBA" id="ARBA00022801"/>
    </source>
</evidence>
<dbReference type="SUPFAM" id="SSF53187">
    <property type="entry name" value="Zn-dependent exopeptidases"/>
    <property type="match status" value="1"/>
</dbReference>
<comment type="cofactor">
    <cofactor evidence="1">
        <name>Zn(2+)</name>
        <dbReference type="ChEBI" id="CHEBI:29105"/>
    </cofactor>
</comment>
<evidence type="ECO:0000313" key="8">
    <source>
        <dbReference type="Proteomes" id="UP000630923"/>
    </source>
</evidence>
<gene>
    <name evidence="7" type="ORF">GCM10017044_02210</name>
</gene>
<feature type="signal peptide" evidence="5">
    <location>
        <begin position="1"/>
        <end position="26"/>
    </location>
</feature>
<dbReference type="CDD" id="cd06251">
    <property type="entry name" value="M14_ASTE_ASPA-like"/>
    <property type="match status" value="1"/>
</dbReference>
<keyword evidence="2" id="KW-0479">Metal-binding</keyword>
<name>A0A919AKG8_9PROT</name>
<dbReference type="GO" id="GO:0016788">
    <property type="term" value="F:hydrolase activity, acting on ester bonds"/>
    <property type="evidence" value="ECO:0007669"/>
    <property type="project" value="InterPro"/>
</dbReference>
<feature type="domain" description="Succinylglutamate desuccinylase/Aspartoacylase catalytic" evidence="6">
    <location>
        <begin position="106"/>
        <end position="290"/>
    </location>
</feature>
<keyword evidence="5" id="KW-0732">Signal</keyword>
<evidence type="ECO:0000256" key="1">
    <source>
        <dbReference type="ARBA" id="ARBA00001947"/>
    </source>
</evidence>
<evidence type="ECO:0000313" key="7">
    <source>
        <dbReference type="EMBL" id="GHF11907.1"/>
    </source>
</evidence>
<reference evidence="7" key="2">
    <citation type="submission" date="2020-09" db="EMBL/GenBank/DDBJ databases">
        <authorList>
            <person name="Sun Q."/>
            <person name="Kim S."/>
        </authorList>
    </citation>
    <scope>NUCLEOTIDE SEQUENCE</scope>
    <source>
        <strain evidence="7">KCTC 42590</strain>
    </source>
</reference>
<accession>A0A919AKG8</accession>
<keyword evidence="4" id="KW-0862">Zinc</keyword>
<dbReference type="Pfam" id="PF24827">
    <property type="entry name" value="AstE_AspA_cat"/>
    <property type="match status" value="1"/>
</dbReference>
<dbReference type="EMBL" id="BNCI01000001">
    <property type="protein sequence ID" value="GHF11907.1"/>
    <property type="molecule type" value="Genomic_DNA"/>
</dbReference>
<dbReference type="PIRSF" id="PIRSF039012">
    <property type="entry name" value="ASP"/>
    <property type="match status" value="1"/>
</dbReference>
<dbReference type="AlphaFoldDB" id="A0A919AKG8"/>
<evidence type="ECO:0000256" key="2">
    <source>
        <dbReference type="ARBA" id="ARBA00022723"/>
    </source>
</evidence>
<dbReference type="InterPro" id="IPR053138">
    <property type="entry name" value="N-alpha-Ac-DABA_deacetylase"/>
</dbReference>
<dbReference type="InterPro" id="IPR043795">
    <property type="entry name" value="N-alpha-Ac-DABA-like"/>
</dbReference>